<sequence>MCGIFAYLNYLEPRTRQEILELLIKGLQRLEYRGYDSAGVAFDGDANGKSIQIIRRSGKVKMLENEIWNSKDIDFNQSFDTHVGISHTRWATHGAPSANNSHPQRSDESNAFVVVHNGIITNYKELQKFLLAQGYEFESQTDTEIISKLIMHIHKDKPHLSFRELVEQVIQQLEGAFALAFKSKHYPNECSNESNILEDDDVAAVKDGNLTIHRLKRTLDESTAREIITLKMAIQEIMKGSYSTFMQKEIFEQPNLS</sequence>
<dbReference type="InterPro" id="IPR029055">
    <property type="entry name" value="Ntn_hydrolases_N"/>
</dbReference>
<keyword evidence="5" id="KW-0808">Transferase</keyword>
<dbReference type="SUPFAM" id="SSF56235">
    <property type="entry name" value="N-terminal nucleophile aminohydrolases (Ntn hydrolases)"/>
    <property type="match status" value="1"/>
</dbReference>
<dbReference type="Proteomes" id="UP001054945">
    <property type="component" value="Unassembled WGS sequence"/>
</dbReference>
<dbReference type="GO" id="GO:0006002">
    <property type="term" value="P:fructose 6-phosphate metabolic process"/>
    <property type="evidence" value="ECO:0007669"/>
    <property type="project" value="TreeGrafter"/>
</dbReference>
<dbReference type="PANTHER" id="PTHR10937">
    <property type="entry name" value="GLUCOSAMINE--FRUCTOSE-6-PHOSPHATE AMINOTRANSFERASE, ISOMERIZING"/>
    <property type="match status" value="1"/>
</dbReference>
<evidence type="ECO:0000256" key="6">
    <source>
        <dbReference type="ARBA" id="ARBA00022962"/>
    </source>
</evidence>
<comment type="caution">
    <text evidence="8">The sequence shown here is derived from an EMBL/GenBank/DDBJ whole genome shotgun (WGS) entry which is preliminary data.</text>
</comment>
<comment type="pathway">
    <text evidence="2">Nucleotide-sugar biosynthesis; UDP-N-acetyl-alpha-D-glucosamine biosynthesis; alpha-D-glucosamine 6-phosphate from D-fructose 6-phosphate: step 1/1.</text>
</comment>
<dbReference type="CDD" id="cd00714">
    <property type="entry name" value="GFAT"/>
    <property type="match status" value="1"/>
</dbReference>
<keyword evidence="4 8" id="KW-0032">Aminotransferase</keyword>
<evidence type="ECO:0000259" key="7">
    <source>
        <dbReference type="PROSITE" id="PS51278"/>
    </source>
</evidence>
<evidence type="ECO:0000256" key="4">
    <source>
        <dbReference type="ARBA" id="ARBA00022576"/>
    </source>
</evidence>
<proteinExistence type="predicted"/>
<reference evidence="8 9" key="1">
    <citation type="submission" date="2021-06" db="EMBL/GenBank/DDBJ databases">
        <title>Caerostris extrusa draft genome.</title>
        <authorList>
            <person name="Kono N."/>
            <person name="Arakawa K."/>
        </authorList>
    </citation>
    <scope>NUCLEOTIDE SEQUENCE [LARGE SCALE GENOMIC DNA]</scope>
</reference>
<dbReference type="InterPro" id="IPR017932">
    <property type="entry name" value="GATase_2_dom"/>
</dbReference>
<evidence type="ECO:0000256" key="3">
    <source>
        <dbReference type="ARBA" id="ARBA00012916"/>
    </source>
</evidence>
<protein>
    <recommendedName>
        <fullName evidence="3">glutamine--fructose-6-phosphate transaminase (isomerizing)</fullName>
        <ecNumber evidence="3">2.6.1.16</ecNumber>
    </recommendedName>
</protein>
<evidence type="ECO:0000313" key="9">
    <source>
        <dbReference type="Proteomes" id="UP001054945"/>
    </source>
</evidence>
<dbReference type="Gene3D" id="3.60.20.10">
    <property type="entry name" value="Glutamine Phosphoribosylpyrophosphate, subunit 1, domain 1"/>
    <property type="match status" value="1"/>
</dbReference>
<dbReference type="InterPro" id="IPR047084">
    <property type="entry name" value="GFAT_N"/>
</dbReference>
<dbReference type="Pfam" id="PF13522">
    <property type="entry name" value="GATase_6"/>
    <property type="match status" value="1"/>
</dbReference>
<organism evidence="8 9">
    <name type="scientific">Caerostris extrusa</name>
    <name type="common">Bark spider</name>
    <name type="synonym">Caerostris bankana</name>
    <dbReference type="NCBI Taxonomy" id="172846"/>
    <lineage>
        <taxon>Eukaryota</taxon>
        <taxon>Metazoa</taxon>
        <taxon>Ecdysozoa</taxon>
        <taxon>Arthropoda</taxon>
        <taxon>Chelicerata</taxon>
        <taxon>Arachnida</taxon>
        <taxon>Araneae</taxon>
        <taxon>Araneomorphae</taxon>
        <taxon>Entelegynae</taxon>
        <taxon>Araneoidea</taxon>
        <taxon>Araneidae</taxon>
        <taxon>Caerostris</taxon>
    </lineage>
</organism>
<accession>A0AAV4X5X8</accession>
<evidence type="ECO:0000256" key="2">
    <source>
        <dbReference type="ARBA" id="ARBA00004775"/>
    </source>
</evidence>
<feature type="domain" description="Glutamine amidotransferase type-2" evidence="7">
    <location>
        <begin position="2"/>
        <end position="257"/>
    </location>
</feature>
<evidence type="ECO:0000256" key="5">
    <source>
        <dbReference type="ARBA" id="ARBA00022679"/>
    </source>
</evidence>
<dbReference type="PANTHER" id="PTHR10937:SF0">
    <property type="entry name" value="GLUTAMINE--FRUCTOSE-6-PHOSPHATE TRANSAMINASE (ISOMERIZING)"/>
    <property type="match status" value="1"/>
</dbReference>
<dbReference type="EC" id="2.6.1.16" evidence="3"/>
<keyword evidence="9" id="KW-1185">Reference proteome</keyword>
<dbReference type="AlphaFoldDB" id="A0AAV4X5X8"/>
<gene>
    <name evidence="8" type="primary">Gfpt1</name>
    <name evidence="8" type="ORF">CEXT_334191</name>
</gene>
<name>A0AAV4X5X8_CAEEX</name>
<dbReference type="GO" id="GO:0004360">
    <property type="term" value="F:glutamine-fructose-6-phosphate transaminase (isomerizing) activity"/>
    <property type="evidence" value="ECO:0007669"/>
    <property type="project" value="UniProtKB-EC"/>
</dbReference>
<dbReference type="GO" id="GO:0006047">
    <property type="term" value="P:UDP-N-acetylglucosamine metabolic process"/>
    <property type="evidence" value="ECO:0007669"/>
    <property type="project" value="TreeGrafter"/>
</dbReference>
<evidence type="ECO:0000256" key="1">
    <source>
        <dbReference type="ARBA" id="ARBA00001031"/>
    </source>
</evidence>
<dbReference type="FunFam" id="3.60.20.10:FF:000052">
    <property type="entry name" value="Glutamine--fructose-6-phosphate aminotransferase [isomerizing] 2"/>
    <property type="match status" value="1"/>
</dbReference>
<keyword evidence="6" id="KW-0315">Glutamine amidotransferase</keyword>
<dbReference type="GO" id="GO:0006487">
    <property type="term" value="P:protein N-linked glycosylation"/>
    <property type="evidence" value="ECO:0007669"/>
    <property type="project" value="TreeGrafter"/>
</dbReference>
<comment type="catalytic activity">
    <reaction evidence="1">
        <text>D-fructose 6-phosphate + L-glutamine = D-glucosamine 6-phosphate + L-glutamate</text>
        <dbReference type="Rhea" id="RHEA:13237"/>
        <dbReference type="ChEBI" id="CHEBI:29985"/>
        <dbReference type="ChEBI" id="CHEBI:58359"/>
        <dbReference type="ChEBI" id="CHEBI:58725"/>
        <dbReference type="ChEBI" id="CHEBI:61527"/>
        <dbReference type="EC" id="2.6.1.16"/>
    </reaction>
</comment>
<evidence type="ECO:0000313" key="8">
    <source>
        <dbReference type="EMBL" id="GIY90625.1"/>
    </source>
</evidence>
<dbReference type="EMBL" id="BPLR01017334">
    <property type="protein sequence ID" value="GIY90625.1"/>
    <property type="molecule type" value="Genomic_DNA"/>
</dbReference>
<dbReference type="PROSITE" id="PS51278">
    <property type="entry name" value="GATASE_TYPE_2"/>
    <property type="match status" value="1"/>
</dbReference>